<comment type="caution">
    <text evidence="2">The sequence shown here is derived from an EMBL/GenBank/DDBJ whole genome shotgun (WGS) entry which is preliminary data.</text>
</comment>
<name>A0AAP2XSW7_CLOIN</name>
<evidence type="ECO:0000313" key="2">
    <source>
        <dbReference type="EMBL" id="MCR0233530.1"/>
    </source>
</evidence>
<dbReference type="Gene3D" id="2.60.40.10">
    <property type="entry name" value="Immunoglobulins"/>
    <property type="match status" value="1"/>
</dbReference>
<reference evidence="2" key="1">
    <citation type="journal article" date="2022" name="Clin. Infect. Dis.">
        <title>Association between Clostridium innocuum and antibiotic-associated diarrhea in adults and children: A cross-sectional study and comparative genomics analysis.</title>
        <authorList>
            <person name="Cherny K.E."/>
            <person name="Muscat E.B."/>
            <person name="Balaji A."/>
            <person name="Mukherjee J."/>
            <person name="Ozer E.A."/>
            <person name="Angarone M.P."/>
            <person name="Hauser A.R."/>
            <person name="Sichel J.S."/>
            <person name="Amponsah E."/>
            <person name="Kociolek L.K."/>
        </authorList>
    </citation>
    <scope>NUCLEOTIDE SEQUENCE</scope>
    <source>
        <strain evidence="2">NU1-AC-029v</strain>
    </source>
</reference>
<feature type="chain" id="PRO_5042815675" evidence="1">
    <location>
        <begin position="31"/>
        <end position="478"/>
    </location>
</feature>
<accession>A0AAP2XSW7</accession>
<proteinExistence type="predicted"/>
<gene>
    <name evidence="2" type="ORF">MKC95_12200</name>
</gene>
<dbReference type="Proteomes" id="UP001203972">
    <property type="component" value="Unassembled WGS sequence"/>
</dbReference>
<organism evidence="2 3">
    <name type="scientific">Clostridium innocuum</name>
    <dbReference type="NCBI Taxonomy" id="1522"/>
    <lineage>
        <taxon>Bacteria</taxon>
        <taxon>Bacillati</taxon>
        <taxon>Bacillota</taxon>
        <taxon>Clostridia</taxon>
        <taxon>Eubacteriales</taxon>
        <taxon>Clostridiaceae</taxon>
        <taxon>Clostridium</taxon>
    </lineage>
</organism>
<feature type="signal peptide" evidence="1">
    <location>
        <begin position="1"/>
        <end position="30"/>
    </location>
</feature>
<dbReference type="InterPro" id="IPR013783">
    <property type="entry name" value="Ig-like_fold"/>
</dbReference>
<evidence type="ECO:0000313" key="3">
    <source>
        <dbReference type="Proteomes" id="UP001203972"/>
    </source>
</evidence>
<protein>
    <submittedName>
        <fullName evidence="2">Uncharacterized protein</fullName>
    </submittedName>
</protein>
<dbReference type="AlphaFoldDB" id="A0AAP2XSW7"/>
<evidence type="ECO:0000256" key="1">
    <source>
        <dbReference type="SAM" id="SignalP"/>
    </source>
</evidence>
<dbReference type="EMBL" id="JAKTMA010000020">
    <property type="protein sequence ID" value="MCR0233530.1"/>
    <property type="molecule type" value="Genomic_DNA"/>
</dbReference>
<keyword evidence="1" id="KW-0732">Signal</keyword>
<sequence>MKRRLLERTGASCMALAMLFMMSGGVSIHADEVSAETPLTAQEKAAPAASLDTTALKNADATLKTEADGKLTLTVRAKDGYYFTDSPLARSANSNVTIRRKSDSTAMVYNYDVSIYGDVTDSYMISVKGEAVVLTSSKLILNTDNLKNATATLEKNEGVTPLDNVILTLNADEKTAFESVPYAVIDGEKRAMRSFADEKTMYTLSIMNIHKDTTIEVYGTAASTEARGTLDRIKVTGYVNEEIASYSTITLTNAAFHKLAKGSDISSWFYSLPKGMRVIAADGVAKGDTRMQIKFCGKPTELSNASIDIMIEDQYITNSNNGILKVDPAGSTWLIQARTKTPVITKGNQTYIMGSNKPLELICSGELRDLYGIFINGSALSSDYYTLTSGSTVLTLKPEYLNTLEKGSYTVRFTYHDGNYAETKFTIGDKKQEASTQTNQEEAPNTADATSTGLLLVTLLTSGAGMAAVSAKRKRARQ</sequence>